<sequence>MQLQQQLLPQYLQRRRMDGWRWMEGNQEGSARASGRDESDDDDFDIGLGNGFDMNGNSEQGNQAHSSIRINLLRDKGSCRPELDLDPEFATGIPPTFALGEIPAVRMAYLQAVINNIVHHQSVTATNNNLDMTLNIIQSTGALSDTGPRTVRTLASAKRRLGIDPDACIIQYAICP</sequence>
<dbReference type="AlphaFoldDB" id="A0A6A4I3Z6"/>
<protein>
    <submittedName>
        <fullName evidence="1">Uncharacterized protein</fullName>
    </submittedName>
</protein>
<dbReference type="Proteomes" id="UP000799118">
    <property type="component" value="Unassembled WGS sequence"/>
</dbReference>
<dbReference type="EMBL" id="ML769419">
    <property type="protein sequence ID" value="KAE9404138.1"/>
    <property type="molecule type" value="Genomic_DNA"/>
</dbReference>
<organism evidence="1 2">
    <name type="scientific">Gymnopus androsaceus JB14</name>
    <dbReference type="NCBI Taxonomy" id="1447944"/>
    <lineage>
        <taxon>Eukaryota</taxon>
        <taxon>Fungi</taxon>
        <taxon>Dikarya</taxon>
        <taxon>Basidiomycota</taxon>
        <taxon>Agaricomycotina</taxon>
        <taxon>Agaricomycetes</taxon>
        <taxon>Agaricomycetidae</taxon>
        <taxon>Agaricales</taxon>
        <taxon>Marasmiineae</taxon>
        <taxon>Omphalotaceae</taxon>
        <taxon>Gymnopus</taxon>
    </lineage>
</organism>
<evidence type="ECO:0000313" key="2">
    <source>
        <dbReference type="Proteomes" id="UP000799118"/>
    </source>
</evidence>
<name>A0A6A4I3Z6_9AGAR</name>
<keyword evidence="2" id="KW-1185">Reference proteome</keyword>
<reference evidence="1" key="1">
    <citation type="journal article" date="2019" name="Environ. Microbiol.">
        <title>Fungal ecological strategies reflected in gene transcription - a case study of two litter decomposers.</title>
        <authorList>
            <person name="Barbi F."/>
            <person name="Kohler A."/>
            <person name="Barry K."/>
            <person name="Baskaran P."/>
            <person name="Daum C."/>
            <person name="Fauchery L."/>
            <person name="Ihrmark K."/>
            <person name="Kuo A."/>
            <person name="LaButti K."/>
            <person name="Lipzen A."/>
            <person name="Morin E."/>
            <person name="Grigoriev I.V."/>
            <person name="Henrissat B."/>
            <person name="Lindahl B."/>
            <person name="Martin F."/>
        </authorList>
    </citation>
    <scope>NUCLEOTIDE SEQUENCE</scope>
    <source>
        <strain evidence="1">JB14</strain>
    </source>
</reference>
<proteinExistence type="predicted"/>
<evidence type="ECO:0000313" key="1">
    <source>
        <dbReference type="EMBL" id="KAE9404138.1"/>
    </source>
</evidence>
<dbReference type="OrthoDB" id="3068587at2759"/>
<gene>
    <name evidence="1" type="ORF">BT96DRAFT_989632</name>
</gene>
<accession>A0A6A4I3Z6</accession>